<feature type="chain" id="PRO_5012574437" evidence="6">
    <location>
        <begin position="29"/>
        <end position="455"/>
    </location>
</feature>
<dbReference type="Gene3D" id="3.90.10.10">
    <property type="entry name" value="Cytochrome C3"/>
    <property type="match status" value="2"/>
</dbReference>
<keyword evidence="6" id="KW-0732">Signal</keyword>
<dbReference type="CDD" id="cd08168">
    <property type="entry name" value="Cytochrom_C3"/>
    <property type="match status" value="1"/>
</dbReference>
<gene>
    <name evidence="8" type="ORF">BST97_11710</name>
</gene>
<feature type="signal peptide" evidence="6">
    <location>
        <begin position="1"/>
        <end position="28"/>
    </location>
</feature>
<dbReference type="PANTHER" id="PTHR39425:SF1">
    <property type="entry name" value="CYTOCHROME C7-LIKE DOMAIN-CONTAINING PROTEIN"/>
    <property type="match status" value="1"/>
</dbReference>
<evidence type="ECO:0000256" key="5">
    <source>
        <dbReference type="SAM" id="Phobius"/>
    </source>
</evidence>
<dbReference type="InterPro" id="IPR036280">
    <property type="entry name" value="Multihaem_cyt_sf"/>
</dbReference>
<evidence type="ECO:0000256" key="6">
    <source>
        <dbReference type="SAM" id="SignalP"/>
    </source>
</evidence>
<keyword evidence="5" id="KW-1133">Transmembrane helix</keyword>
<dbReference type="InterPro" id="IPR036909">
    <property type="entry name" value="Cyt_c-like_dom_sf"/>
</dbReference>
<feature type="domain" description="Cytochrome c" evidence="7">
    <location>
        <begin position="57"/>
        <end position="149"/>
    </location>
</feature>
<keyword evidence="5" id="KW-0812">Transmembrane</keyword>
<dbReference type="PANTHER" id="PTHR39425">
    <property type="entry name" value="LIPOPROTEIN CYTOCHROME C"/>
    <property type="match status" value="1"/>
</dbReference>
<evidence type="ECO:0000256" key="2">
    <source>
        <dbReference type="ARBA" id="ARBA00022723"/>
    </source>
</evidence>
<evidence type="ECO:0000256" key="1">
    <source>
        <dbReference type="ARBA" id="ARBA00022617"/>
    </source>
</evidence>
<feature type="transmembrane region" description="Helical" evidence="5">
    <location>
        <begin position="175"/>
        <end position="194"/>
    </location>
</feature>
<dbReference type="PROSITE" id="PS51007">
    <property type="entry name" value="CYTC"/>
    <property type="match status" value="1"/>
</dbReference>
<protein>
    <submittedName>
        <fullName evidence="8">Cytochrome C</fullName>
    </submittedName>
</protein>
<dbReference type="Pfam" id="PF00034">
    <property type="entry name" value="Cytochrom_C"/>
    <property type="match status" value="1"/>
</dbReference>
<evidence type="ECO:0000313" key="8">
    <source>
        <dbReference type="EMBL" id="ARN78599.1"/>
    </source>
</evidence>
<sequence length="455" mass="50090">MINRKLHFSNWSLVLAFVFISLSSFVHAQEDATSDGESAMPVEASATEDAAAASSTGDAKAGESLFKANCASCHKLYKKAVGPALHGVTERRDREWLYKWIKNSAALIASGDQEAVELYNEWGQSNMNAFPQLSNTDIDNILAYTDTPKPEPVAAQIDGGGTQSGTVDNGMTNNLILGALAIVLVLLVVLLIVVNKTLKRFAEANGIQTDFVDESAPARTPIWKAFVQNQFLVLVTAIFLLLASAYFAYGALMSVGVDQGYAPVQPIHYSHRIHAGTNQIECKYCHSSAMKSKHSGIPSLNVCMNCHKSIAEVAPETYQEGINEYGIDYNKEIQKLYAATGWSEDEQAFVGEEQPVRWVRIHNLPDLAYFNHAQHVNAGNIACQTCHGPVQEMEVMYQYSPLTMGWCINCHRETNVDLQGNGYYEEIHRELSEKRGGRQLTIADLGGLECGKCHY</sequence>
<reference evidence="8 9" key="1">
    <citation type="submission" date="2016-11" db="EMBL/GenBank/DDBJ databases">
        <title>Trade-off between light-utilization and light-protection in marine flavobacteria.</title>
        <authorList>
            <person name="Kumagai Y."/>
        </authorList>
    </citation>
    <scope>NUCLEOTIDE SEQUENCE [LARGE SCALE GENOMIC DNA]</scope>
    <source>
        <strain evidence="8 9">JCM 13191</strain>
    </source>
</reference>
<proteinExistence type="predicted"/>
<evidence type="ECO:0000313" key="9">
    <source>
        <dbReference type="Proteomes" id="UP000193431"/>
    </source>
</evidence>
<evidence type="ECO:0000259" key="7">
    <source>
        <dbReference type="PROSITE" id="PS51007"/>
    </source>
</evidence>
<dbReference type="STRING" id="331648.BST97_11710"/>
<dbReference type="Gene3D" id="1.10.760.10">
    <property type="entry name" value="Cytochrome c-like domain"/>
    <property type="match status" value="1"/>
</dbReference>
<name>A0A1W6MM76_9FLAO</name>
<dbReference type="RefSeq" id="WP_085767403.1">
    <property type="nucleotide sequence ID" value="NZ_CP019344.1"/>
</dbReference>
<dbReference type="EMBL" id="CP019344">
    <property type="protein sequence ID" value="ARN78599.1"/>
    <property type="molecule type" value="Genomic_DNA"/>
</dbReference>
<dbReference type="Proteomes" id="UP000193431">
    <property type="component" value="Chromosome"/>
</dbReference>
<keyword evidence="5" id="KW-0472">Membrane</keyword>
<dbReference type="SUPFAM" id="SSF46626">
    <property type="entry name" value="Cytochrome c"/>
    <property type="match status" value="1"/>
</dbReference>
<keyword evidence="9" id="KW-1185">Reference proteome</keyword>
<dbReference type="GO" id="GO:0020037">
    <property type="term" value="F:heme binding"/>
    <property type="evidence" value="ECO:0007669"/>
    <property type="project" value="InterPro"/>
</dbReference>
<keyword evidence="2 4" id="KW-0479">Metal-binding</keyword>
<dbReference type="AlphaFoldDB" id="A0A1W6MM76"/>
<evidence type="ECO:0000256" key="3">
    <source>
        <dbReference type="ARBA" id="ARBA00023004"/>
    </source>
</evidence>
<dbReference type="SUPFAM" id="SSF48695">
    <property type="entry name" value="Multiheme cytochromes"/>
    <property type="match status" value="1"/>
</dbReference>
<dbReference type="GO" id="GO:0046872">
    <property type="term" value="F:metal ion binding"/>
    <property type="evidence" value="ECO:0007669"/>
    <property type="project" value="UniProtKB-KW"/>
</dbReference>
<accession>A0A1W6MM76</accession>
<keyword evidence="3 4" id="KW-0408">Iron</keyword>
<organism evidence="8 9">
    <name type="scientific">Nonlabens spongiae</name>
    <dbReference type="NCBI Taxonomy" id="331648"/>
    <lineage>
        <taxon>Bacteria</taxon>
        <taxon>Pseudomonadati</taxon>
        <taxon>Bacteroidota</taxon>
        <taxon>Flavobacteriia</taxon>
        <taxon>Flavobacteriales</taxon>
        <taxon>Flavobacteriaceae</taxon>
        <taxon>Nonlabens</taxon>
    </lineage>
</organism>
<dbReference type="GO" id="GO:0009055">
    <property type="term" value="F:electron transfer activity"/>
    <property type="evidence" value="ECO:0007669"/>
    <property type="project" value="InterPro"/>
</dbReference>
<keyword evidence="1 4" id="KW-0349">Heme</keyword>
<evidence type="ECO:0000256" key="4">
    <source>
        <dbReference type="PROSITE-ProRule" id="PRU00433"/>
    </source>
</evidence>
<dbReference type="InterPro" id="IPR009056">
    <property type="entry name" value="Cyt_c-like_dom"/>
</dbReference>
<feature type="transmembrane region" description="Helical" evidence="5">
    <location>
        <begin position="231"/>
        <end position="249"/>
    </location>
</feature>